<name>A0A3D8GTD9_9BACI</name>
<dbReference type="AlphaFoldDB" id="A0A3D8GTD9"/>
<accession>A0A3D8GTD9</accession>
<reference evidence="1 2" key="1">
    <citation type="submission" date="2018-07" db="EMBL/GenBank/DDBJ databases">
        <title>Bacillus sp. YLB-04 draft genome sequence.</title>
        <authorList>
            <person name="Yu L."/>
            <person name="Tang X."/>
        </authorList>
    </citation>
    <scope>NUCLEOTIDE SEQUENCE [LARGE SCALE GENOMIC DNA]</scope>
    <source>
        <strain evidence="1 2">YLB-04</strain>
    </source>
</reference>
<gene>
    <name evidence="1" type="ORF">DRW41_06430</name>
</gene>
<protein>
    <recommendedName>
        <fullName evidence="3">General stress protein 17M-like domain-containing protein</fullName>
    </recommendedName>
</protein>
<proteinExistence type="predicted"/>
<dbReference type="Proteomes" id="UP000257144">
    <property type="component" value="Unassembled WGS sequence"/>
</dbReference>
<keyword evidence="2" id="KW-1185">Reference proteome</keyword>
<organism evidence="1 2">
    <name type="scientific">Neobacillus piezotolerans</name>
    <dbReference type="NCBI Taxonomy" id="2259171"/>
    <lineage>
        <taxon>Bacteria</taxon>
        <taxon>Bacillati</taxon>
        <taxon>Bacillota</taxon>
        <taxon>Bacilli</taxon>
        <taxon>Bacillales</taxon>
        <taxon>Bacillaceae</taxon>
        <taxon>Neobacillus</taxon>
    </lineage>
</organism>
<evidence type="ECO:0000313" key="2">
    <source>
        <dbReference type="Proteomes" id="UP000257144"/>
    </source>
</evidence>
<comment type="caution">
    <text evidence="1">The sequence shown here is derived from an EMBL/GenBank/DDBJ whole genome shotgun (WGS) entry which is preliminary data.</text>
</comment>
<sequence length="105" mass="11891">MDNAIVGIFDTIQRLEEAIAELKKNGCRSEDMTLVIREETNVEGEIDIPVIQVTDGELLWDIIQEYVLHEEADAVMLAQMKSTVLNDGKYVLLMEKSRGHVMMPV</sequence>
<dbReference type="OrthoDB" id="118405at2"/>
<dbReference type="EMBL" id="QNQT01000002">
    <property type="protein sequence ID" value="RDU37479.1"/>
    <property type="molecule type" value="Genomic_DNA"/>
</dbReference>
<evidence type="ECO:0000313" key="1">
    <source>
        <dbReference type="EMBL" id="RDU37479.1"/>
    </source>
</evidence>
<dbReference type="RefSeq" id="WP_115451153.1">
    <property type="nucleotide sequence ID" value="NZ_QNQT01000002.1"/>
</dbReference>
<evidence type="ECO:0008006" key="3">
    <source>
        <dbReference type="Google" id="ProtNLM"/>
    </source>
</evidence>